<dbReference type="EMBL" id="JAGYWB010000019">
    <property type="protein sequence ID" value="KAI0488792.1"/>
    <property type="molecule type" value="Genomic_DNA"/>
</dbReference>
<keyword evidence="2" id="KW-1185">Reference proteome</keyword>
<evidence type="ECO:0000313" key="2">
    <source>
        <dbReference type="Proteomes" id="UP000829196"/>
    </source>
</evidence>
<name>A0A8T3A3U1_DENNO</name>
<dbReference type="SMR" id="A0A8T3A3U1"/>
<reference evidence="1" key="1">
    <citation type="journal article" date="2022" name="Front. Genet.">
        <title>Chromosome-Scale Assembly of the Dendrobium nobile Genome Provides Insights Into the Molecular Mechanism of the Biosynthesis of the Medicinal Active Ingredient of Dendrobium.</title>
        <authorList>
            <person name="Xu Q."/>
            <person name="Niu S.-C."/>
            <person name="Li K.-L."/>
            <person name="Zheng P.-J."/>
            <person name="Zhang X.-J."/>
            <person name="Jia Y."/>
            <person name="Liu Y."/>
            <person name="Niu Y.-X."/>
            <person name="Yu L.-H."/>
            <person name="Chen D.-F."/>
            <person name="Zhang G.-Q."/>
        </authorList>
    </citation>
    <scope>NUCLEOTIDE SEQUENCE</scope>
    <source>
        <tissue evidence="1">Leaf</tissue>
    </source>
</reference>
<dbReference type="InterPro" id="IPR044296">
    <property type="entry name" value="HIPP46"/>
</dbReference>
<dbReference type="PANTHER" id="PTHR46371">
    <property type="entry name" value="OS04G0464100 PROTEIN"/>
    <property type="match status" value="1"/>
</dbReference>
<proteinExistence type="predicted"/>
<comment type="caution">
    <text evidence="1">The sequence shown here is derived from an EMBL/GenBank/DDBJ whole genome shotgun (WGS) entry which is preliminary data.</text>
</comment>
<organism evidence="1 2">
    <name type="scientific">Dendrobium nobile</name>
    <name type="common">Orchid</name>
    <dbReference type="NCBI Taxonomy" id="94219"/>
    <lineage>
        <taxon>Eukaryota</taxon>
        <taxon>Viridiplantae</taxon>
        <taxon>Streptophyta</taxon>
        <taxon>Embryophyta</taxon>
        <taxon>Tracheophyta</taxon>
        <taxon>Spermatophyta</taxon>
        <taxon>Magnoliopsida</taxon>
        <taxon>Liliopsida</taxon>
        <taxon>Asparagales</taxon>
        <taxon>Orchidaceae</taxon>
        <taxon>Epidendroideae</taxon>
        <taxon>Malaxideae</taxon>
        <taxon>Dendrobiinae</taxon>
        <taxon>Dendrobium</taxon>
    </lineage>
</organism>
<sequence length="128" mass="14069">MAKQKVVLKLSMEDAKKRSKAMKCAVGMLGVLSVSQEGDKITVVGEGIDSVVLTRLLRKKMGYVALELVTTVEEKKEETKKTVEAVKSNNQPVILQHCYCYGQPVGAITQPPCFCVDHINDQNNCSIL</sequence>
<dbReference type="OrthoDB" id="692882at2759"/>
<accession>A0A8T3A3U1</accession>
<protein>
    <submittedName>
        <fullName evidence="1">Uncharacterized protein</fullName>
    </submittedName>
</protein>
<dbReference type="Gene3D" id="3.30.70.100">
    <property type="match status" value="1"/>
</dbReference>
<dbReference type="AlphaFoldDB" id="A0A8T3A3U1"/>
<dbReference type="Proteomes" id="UP000829196">
    <property type="component" value="Unassembled WGS sequence"/>
</dbReference>
<gene>
    <name evidence="1" type="ORF">KFK09_028631</name>
</gene>
<evidence type="ECO:0000313" key="1">
    <source>
        <dbReference type="EMBL" id="KAI0488792.1"/>
    </source>
</evidence>